<evidence type="ECO:0000313" key="20">
    <source>
        <dbReference type="EMBL" id="GIX88966.1"/>
    </source>
</evidence>
<evidence type="ECO:0000256" key="17">
    <source>
        <dbReference type="ARBA" id="ARBA00038923"/>
    </source>
</evidence>
<reference evidence="20 21" key="1">
    <citation type="submission" date="2021-06" db="EMBL/GenBank/DDBJ databases">
        <title>Caerostris extrusa draft genome.</title>
        <authorList>
            <person name="Kono N."/>
            <person name="Arakawa K."/>
        </authorList>
    </citation>
    <scope>NUCLEOTIDE SEQUENCE [LARGE SCALE GENOMIC DNA]</scope>
</reference>
<dbReference type="Pfam" id="PF03062">
    <property type="entry name" value="MBOAT"/>
    <property type="match status" value="1"/>
</dbReference>
<dbReference type="EC" id="2.3.1.23" evidence="16"/>
<evidence type="ECO:0000256" key="16">
    <source>
        <dbReference type="ARBA" id="ARBA00026120"/>
    </source>
</evidence>
<evidence type="ECO:0000256" key="18">
    <source>
        <dbReference type="ARBA" id="ARBA00039721"/>
    </source>
</evidence>
<dbReference type="GO" id="GO:0016020">
    <property type="term" value="C:membrane"/>
    <property type="evidence" value="ECO:0007669"/>
    <property type="project" value="UniProtKB-SubCell"/>
</dbReference>
<keyword evidence="8" id="KW-0256">Endoplasmic reticulum</keyword>
<dbReference type="GO" id="GO:0030258">
    <property type="term" value="P:lipid modification"/>
    <property type="evidence" value="ECO:0007669"/>
    <property type="project" value="TreeGrafter"/>
</dbReference>
<keyword evidence="5" id="KW-0444">Lipid biosynthesis</keyword>
<feature type="transmembrane region" description="Helical" evidence="19">
    <location>
        <begin position="82"/>
        <end position="99"/>
    </location>
</feature>
<evidence type="ECO:0000256" key="10">
    <source>
        <dbReference type="ARBA" id="ARBA00023098"/>
    </source>
</evidence>
<proteinExistence type="inferred from homology"/>
<keyword evidence="12" id="KW-0594">Phospholipid biosynthesis</keyword>
<feature type="transmembrane region" description="Helical" evidence="19">
    <location>
        <begin position="12"/>
        <end position="30"/>
    </location>
</feature>
<dbReference type="GO" id="GO:0006656">
    <property type="term" value="P:phosphatidylcholine biosynthetic process"/>
    <property type="evidence" value="ECO:0007669"/>
    <property type="project" value="TreeGrafter"/>
</dbReference>
<keyword evidence="21" id="KW-1185">Reference proteome</keyword>
<feature type="transmembrane region" description="Helical" evidence="19">
    <location>
        <begin position="36"/>
        <end position="54"/>
    </location>
</feature>
<dbReference type="InterPro" id="IPR049941">
    <property type="entry name" value="LPLAT_7/PORCN-like"/>
</dbReference>
<comment type="caution">
    <text evidence="20">The sequence shown here is derived from an EMBL/GenBank/DDBJ whole genome shotgun (WGS) entry which is preliminary data.</text>
</comment>
<evidence type="ECO:0000256" key="13">
    <source>
        <dbReference type="ARBA" id="ARBA00023264"/>
    </source>
</evidence>
<evidence type="ECO:0000256" key="2">
    <source>
        <dbReference type="ARBA" id="ARBA00004240"/>
    </source>
</evidence>
<keyword evidence="14 20" id="KW-0012">Acyltransferase</keyword>
<dbReference type="GO" id="GO:0071617">
    <property type="term" value="F:lysophospholipid acyltransferase activity"/>
    <property type="evidence" value="ECO:0007669"/>
    <property type="project" value="TreeGrafter"/>
</dbReference>
<keyword evidence="13" id="KW-1208">Phospholipid metabolism</keyword>
<comment type="pathway">
    <text evidence="15">Phospholipid metabolism.</text>
</comment>
<keyword evidence="11 19" id="KW-0472">Membrane</keyword>
<dbReference type="EC" id="2.3.1.n6" evidence="17"/>
<keyword evidence="10" id="KW-0443">Lipid metabolism</keyword>
<evidence type="ECO:0000256" key="14">
    <source>
        <dbReference type="ARBA" id="ARBA00023315"/>
    </source>
</evidence>
<evidence type="ECO:0000256" key="11">
    <source>
        <dbReference type="ARBA" id="ARBA00023136"/>
    </source>
</evidence>
<organism evidence="20 21">
    <name type="scientific">Caerostris extrusa</name>
    <name type="common">Bark spider</name>
    <name type="synonym">Caerostris bankana</name>
    <dbReference type="NCBI Taxonomy" id="172846"/>
    <lineage>
        <taxon>Eukaryota</taxon>
        <taxon>Metazoa</taxon>
        <taxon>Ecdysozoa</taxon>
        <taxon>Arthropoda</taxon>
        <taxon>Chelicerata</taxon>
        <taxon>Arachnida</taxon>
        <taxon>Araneae</taxon>
        <taxon>Araneomorphae</taxon>
        <taxon>Entelegynae</taxon>
        <taxon>Araneoidea</taxon>
        <taxon>Araneidae</taxon>
        <taxon>Caerostris</taxon>
    </lineage>
</organism>
<evidence type="ECO:0000256" key="15">
    <source>
        <dbReference type="ARBA" id="ARBA00025707"/>
    </source>
</evidence>
<keyword evidence="6" id="KW-0808">Transferase</keyword>
<evidence type="ECO:0000256" key="19">
    <source>
        <dbReference type="SAM" id="Phobius"/>
    </source>
</evidence>
<keyword evidence="9 19" id="KW-1133">Transmembrane helix</keyword>
<comment type="similarity">
    <text evidence="4">Belongs to the membrane-bound acyltransferase family.</text>
</comment>
<dbReference type="PANTHER" id="PTHR13906:SF14">
    <property type="entry name" value="LYSOPHOSPHOLIPID ACYLTRANSFERASE 5"/>
    <property type="match status" value="1"/>
</dbReference>
<name>A0AAV4NW25_CAEEX</name>
<evidence type="ECO:0000256" key="1">
    <source>
        <dbReference type="ARBA" id="ARBA00004141"/>
    </source>
</evidence>
<accession>A0AAV4NW25</accession>
<evidence type="ECO:0000256" key="8">
    <source>
        <dbReference type="ARBA" id="ARBA00022824"/>
    </source>
</evidence>
<dbReference type="InterPro" id="IPR004299">
    <property type="entry name" value="MBOAT_fam"/>
</dbReference>
<dbReference type="GO" id="GO:0005783">
    <property type="term" value="C:endoplasmic reticulum"/>
    <property type="evidence" value="ECO:0007669"/>
    <property type="project" value="UniProtKB-SubCell"/>
</dbReference>
<evidence type="ECO:0000256" key="4">
    <source>
        <dbReference type="ARBA" id="ARBA00010323"/>
    </source>
</evidence>
<evidence type="ECO:0000256" key="12">
    <source>
        <dbReference type="ARBA" id="ARBA00023209"/>
    </source>
</evidence>
<dbReference type="GO" id="GO:0047184">
    <property type="term" value="F:1-acylglycerophosphocholine O-acyltransferase activity"/>
    <property type="evidence" value="ECO:0007669"/>
    <property type="project" value="UniProtKB-EC"/>
</dbReference>
<protein>
    <recommendedName>
        <fullName evidence="18">Lysophospholipid acyltransferase 5</fullName>
        <ecNumber evidence="16">2.3.1.23</ecNumber>
        <ecNumber evidence="17">2.3.1.n6</ecNumber>
    </recommendedName>
</protein>
<evidence type="ECO:0000313" key="21">
    <source>
        <dbReference type="Proteomes" id="UP001054945"/>
    </source>
</evidence>
<evidence type="ECO:0000256" key="9">
    <source>
        <dbReference type="ARBA" id="ARBA00022989"/>
    </source>
</evidence>
<keyword evidence="7 19" id="KW-0812">Transmembrane</keyword>
<gene>
    <name evidence="20" type="primary">Lpcat3</name>
    <name evidence="20" type="ORF">CEXT_546201</name>
</gene>
<evidence type="ECO:0000256" key="6">
    <source>
        <dbReference type="ARBA" id="ARBA00022679"/>
    </source>
</evidence>
<feature type="transmembrane region" description="Helical" evidence="19">
    <location>
        <begin position="424"/>
        <end position="453"/>
    </location>
</feature>
<dbReference type="EMBL" id="BPLR01021375">
    <property type="protein sequence ID" value="GIX88966.1"/>
    <property type="molecule type" value="Genomic_DNA"/>
</dbReference>
<evidence type="ECO:0000256" key="3">
    <source>
        <dbReference type="ARBA" id="ARBA00005074"/>
    </source>
</evidence>
<evidence type="ECO:0000256" key="5">
    <source>
        <dbReference type="ARBA" id="ARBA00022516"/>
    </source>
</evidence>
<feature type="transmembrane region" description="Helical" evidence="19">
    <location>
        <begin position="106"/>
        <end position="122"/>
    </location>
</feature>
<comment type="pathway">
    <text evidence="3">Lipid metabolism; phospholipid metabolism.</text>
</comment>
<feature type="transmembrane region" description="Helical" evidence="19">
    <location>
        <begin position="465"/>
        <end position="485"/>
    </location>
</feature>
<dbReference type="PANTHER" id="PTHR13906">
    <property type="entry name" value="PORCUPINE"/>
    <property type="match status" value="1"/>
</dbReference>
<dbReference type="AlphaFoldDB" id="A0AAV4NW25"/>
<dbReference type="Proteomes" id="UP001054945">
    <property type="component" value="Unassembled WGS sequence"/>
</dbReference>
<evidence type="ECO:0000256" key="7">
    <source>
        <dbReference type="ARBA" id="ARBA00022692"/>
    </source>
</evidence>
<comment type="subcellular location">
    <subcellularLocation>
        <location evidence="2">Endoplasmic reticulum</location>
    </subcellularLocation>
    <subcellularLocation>
        <location evidence="1">Membrane</location>
        <topology evidence="1">Multi-pass membrane protein</topology>
    </subcellularLocation>
</comment>
<sequence length="498" mass="56881">MRPRSSDKHDQLASGSGGVLTSVSLLLGASEPALRLLFTILLGYPLALIHRYFLFGKSASIQHLYFIICGLTLGTFNYGSDILHSVFCVLVMYFLLLTIGGTFKSVVISFFFLMGYLIYGYYITGTDDYDIKWSMPQCVLTLRMIGLAYDVFDGQKPVEKLSNDQKKTALKKCPSLLEVAGHTYFLEDLWWAHSRNSYNKRNRTLLIRQFPMKRYVNFIDGNFPGKPLSGKPSCIGAGLKRLSSGILILSIYQLGNMFIPEKMLLSPEYENFHLLKKLIILGLWGKIALFKYIACWLISEGSCIMTGMTYNGTDQDGNNQWDGCANVKLWDFNTTTTFEGIIKSFNINTNLWAGQYVFKRLKFLGNRYISQGATLLFLAIWHGLHSGYYMCFLLEFIVMYFEKDVESIFDTRLPKVKALLTQGALRIPVLIFLKIYVDIFMGYCLASFCLLSWSRYMQVYGSVYYSGHILYFGWPFVSPVIKMLIPKARVKDEKNKSQ</sequence>